<accession>A0A7C0U171</accession>
<protein>
    <recommendedName>
        <fullName evidence="2">Glycosyltransferase family 1 protein</fullName>
    </recommendedName>
</protein>
<comment type="caution">
    <text evidence="1">The sequence shown here is derived from an EMBL/GenBank/DDBJ whole genome shotgun (WGS) entry which is preliminary data.</text>
</comment>
<name>A0A7C0U171_DESA2</name>
<reference evidence="1" key="1">
    <citation type="journal article" date="2020" name="mSystems">
        <title>Genome- and Community-Level Interaction Insights into Carbon Utilization and Element Cycling Functions of Hydrothermarchaeota in Hydrothermal Sediment.</title>
        <authorList>
            <person name="Zhou Z."/>
            <person name="Liu Y."/>
            <person name="Xu W."/>
            <person name="Pan J."/>
            <person name="Luo Z.H."/>
            <person name="Li M."/>
        </authorList>
    </citation>
    <scope>NUCLEOTIDE SEQUENCE [LARGE SCALE GENOMIC DNA]</scope>
    <source>
        <strain evidence="1">HyVt-233</strain>
    </source>
</reference>
<dbReference type="AlphaFoldDB" id="A0A7C0U171"/>
<evidence type="ECO:0000313" key="1">
    <source>
        <dbReference type="EMBL" id="HDD43344.1"/>
    </source>
</evidence>
<gene>
    <name evidence="1" type="ORF">ENG63_00580</name>
</gene>
<proteinExistence type="predicted"/>
<dbReference type="Proteomes" id="UP000886289">
    <property type="component" value="Unassembled WGS sequence"/>
</dbReference>
<evidence type="ECO:0008006" key="2">
    <source>
        <dbReference type="Google" id="ProtNLM"/>
    </source>
</evidence>
<dbReference type="EMBL" id="DRBS01000023">
    <property type="protein sequence ID" value="HDD43344.1"/>
    <property type="molecule type" value="Genomic_DNA"/>
</dbReference>
<organism evidence="1">
    <name type="scientific">Desulfofervidus auxilii</name>
    <dbReference type="NCBI Taxonomy" id="1621989"/>
    <lineage>
        <taxon>Bacteria</taxon>
        <taxon>Pseudomonadati</taxon>
        <taxon>Thermodesulfobacteriota</taxon>
        <taxon>Candidatus Desulfofervidia</taxon>
        <taxon>Candidatus Desulfofervidales</taxon>
        <taxon>Candidatus Desulfofervidaceae</taxon>
        <taxon>Candidatus Desulfofervidus</taxon>
    </lineage>
</organism>
<sequence>MRRKLVIVGSLCWYPDSLKIFLNQGWKVFYIKLSTYRHFECNYKLYRDVGFKELYLPIENLLSKELGKVDKNSFRNIEKILDSDTRAIFIGGGFFNGKHWMYRHLGNSDIVQLIVFGHISRFLKEEGFPAITVRVFNGDVFFGDIHDLKLFTEFTTDIDYFAFENEYQKEYIECITQLKKKFIYLNMELPLKEEIEANYENLFNFLSKEKKEVKRIGVLFMGRYFGEKEKILREIKRSGKYFVPYIFPLRKREIFKKIYFKIRYGFDSFNLASASSVNSLIKSRRQFLRFRLLKNIFLGVGHFYDYWEYLNKGVQYLSFEELKKANIDFFSKISCNGFSPLLYTYLNHANKVISFLSYGIVPIIPCLEINPLYNLLMKNKACIAVESQEDLSYIFRNVNMNDIFKIIENIFNSREEFCFDKNLSVITELLKGVNYHK</sequence>